<keyword evidence="3" id="KW-1185">Reference proteome</keyword>
<evidence type="ECO:0000313" key="3">
    <source>
        <dbReference type="Proteomes" id="UP001642487"/>
    </source>
</evidence>
<dbReference type="Proteomes" id="UP001642487">
    <property type="component" value="Chromosome 1"/>
</dbReference>
<proteinExistence type="predicted"/>
<name>A0ABP0XN94_9ROSI</name>
<protein>
    <submittedName>
        <fullName evidence="2">Uncharacterized protein</fullName>
    </submittedName>
</protein>
<dbReference type="EMBL" id="OZ021735">
    <property type="protein sequence ID" value="CAK9309177.1"/>
    <property type="molecule type" value="Genomic_DNA"/>
</dbReference>
<reference evidence="2 3" key="1">
    <citation type="submission" date="2024-03" db="EMBL/GenBank/DDBJ databases">
        <authorList>
            <person name="Gkanogiannis A."/>
            <person name="Becerra Lopez-Lavalle L."/>
        </authorList>
    </citation>
    <scope>NUCLEOTIDE SEQUENCE [LARGE SCALE GENOMIC DNA]</scope>
</reference>
<sequence>MVSKPIDSNQIVGEISLSLQEIRLDYLNLSTACLDENVYNTLILKEVDKMEKEAIMTKKQTVGKIPSTTSGDIERTNQNASKQTKRSRGGNAFKDHEIAIHHKFWIDETK</sequence>
<evidence type="ECO:0000313" key="2">
    <source>
        <dbReference type="EMBL" id="CAK9309177.1"/>
    </source>
</evidence>
<accession>A0ABP0XN94</accession>
<feature type="compositionally biased region" description="Polar residues" evidence="1">
    <location>
        <begin position="66"/>
        <end position="82"/>
    </location>
</feature>
<feature type="region of interest" description="Disordered" evidence="1">
    <location>
        <begin position="61"/>
        <end position="92"/>
    </location>
</feature>
<gene>
    <name evidence="2" type="ORF">CITCOLO1_LOCUS719</name>
</gene>
<evidence type="ECO:0000256" key="1">
    <source>
        <dbReference type="SAM" id="MobiDB-lite"/>
    </source>
</evidence>
<organism evidence="2 3">
    <name type="scientific">Citrullus colocynthis</name>
    <name type="common">colocynth</name>
    <dbReference type="NCBI Taxonomy" id="252529"/>
    <lineage>
        <taxon>Eukaryota</taxon>
        <taxon>Viridiplantae</taxon>
        <taxon>Streptophyta</taxon>
        <taxon>Embryophyta</taxon>
        <taxon>Tracheophyta</taxon>
        <taxon>Spermatophyta</taxon>
        <taxon>Magnoliopsida</taxon>
        <taxon>eudicotyledons</taxon>
        <taxon>Gunneridae</taxon>
        <taxon>Pentapetalae</taxon>
        <taxon>rosids</taxon>
        <taxon>fabids</taxon>
        <taxon>Cucurbitales</taxon>
        <taxon>Cucurbitaceae</taxon>
        <taxon>Benincaseae</taxon>
        <taxon>Citrullus</taxon>
    </lineage>
</organism>